<evidence type="ECO:0000313" key="3">
    <source>
        <dbReference type="Proteomes" id="UP000002945"/>
    </source>
</evidence>
<dbReference type="GO" id="GO:0016787">
    <property type="term" value="F:hydrolase activity"/>
    <property type="evidence" value="ECO:0007669"/>
    <property type="project" value="InterPro"/>
</dbReference>
<accession>A9DV05</accession>
<sequence length="214" mass="24823">MEEKEIAYQITNTYSTMNKLTSKTKNVWLVCHGIGFLSRYFINYFDELNPEENYIIAPQASSKYYLKNEYKHVGASWLTKENTKAEIKNVMANLNAIYYAEQIPADVKFFVLGFSQGVSVAMRWVSRFKIPCDKLIIYAGSIPTELTPNDFAFINPKKTKVLNIVGLQDEYLTEERMQQEHEKMQLLFGDNYTFKTFQGTHRVSKTAIKMLTES</sequence>
<evidence type="ECO:0000259" key="1">
    <source>
        <dbReference type="Pfam" id="PF02230"/>
    </source>
</evidence>
<keyword evidence="3" id="KW-1185">Reference proteome</keyword>
<dbReference type="Gene3D" id="3.40.50.1820">
    <property type="entry name" value="alpha/beta hydrolase"/>
    <property type="match status" value="1"/>
</dbReference>
<comment type="caution">
    <text evidence="2">The sequence shown here is derived from an EMBL/GenBank/DDBJ whole genome shotgun (WGS) entry which is preliminary data.</text>
</comment>
<proteinExistence type="predicted"/>
<protein>
    <submittedName>
        <fullName evidence="2">Esterase/lipase, putative</fullName>
    </submittedName>
</protein>
<dbReference type="STRING" id="391587.KAOT1_03072"/>
<dbReference type="RefSeq" id="WP_007093187.1">
    <property type="nucleotide sequence ID" value="NZ_CP142125.1"/>
</dbReference>
<dbReference type="OrthoDB" id="595091at2"/>
<organism evidence="2 3">
    <name type="scientific">Kordia algicida OT-1</name>
    <dbReference type="NCBI Taxonomy" id="391587"/>
    <lineage>
        <taxon>Bacteria</taxon>
        <taxon>Pseudomonadati</taxon>
        <taxon>Bacteroidota</taxon>
        <taxon>Flavobacteriia</taxon>
        <taxon>Flavobacteriales</taxon>
        <taxon>Flavobacteriaceae</taxon>
        <taxon>Kordia</taxon>
    </lineage>
</organism>
<dbReference type="Proteomes" id="UP000002945">
    <property type="component" value="Unassembled WGS sequence"/>
</dbReference>
<dbReference type="AlphaFoldDB" id="A9DV05"/>
<name>A9DV05_9FLAO</name>
<dbReference type="EMBL" id="ABIB01000004">
    <property type="protein sequence ID" value="EDP96357.1"/>
    <property type="molecule type" value="Genomic_DNA"/>
</dbReference>
<dbReference type="InterPro" id="IPR029058">
    <property type="entry name" value="AB_hydrolase_fold"/>
</dbReference>
<dbReference type="HOGENOM" id="CLU_110251_0_0_10"/>
<gene>
    <name evidence="2" type="ORF">KAOT1_03072</name>
</gene>
<dbReference type="InterPro" id="IPR003140">
    <property type="entry name" value="PLipase/COase/thioEstase"/>
</dbReference>
<feature type="domain" description="Phospholipase/carboxylesterase/thioesterase" evidence="1">
    <location>
        <begin position="21"/>
        <end position="211"/>
    </location>
</feature>
<dbReference type="eggNOG" id="COG0400">
    <property type="taxonomic scope" value="Bacteria"/>
</dbReference>
<evidence type="ECO:0000313" key="2">
    <source>
        <dbReference type="EMBL" id="EDP96357.1"/>
    </source>
</evidence>
<reference evidence="2 3" key="1">
    <citation type="journal article" date="2011" name="J. Bacteriol.">
        <title>Genome sequence of the algicidal bacterium Kordia algicida OT-1.</title>
        <authorList>
            <person name="Lee H.S."/>
            <person name="Kang S.G."/>
            <person name="Kwon K.K."/>
            <person name="Lee J.H."/>
            <person name="Kim S.J."/>
        </authorList>
    </citation>
    <scope>NUCLEOTIDE SEQUENCE [LARGE SCALE GENOMIC DNA]</scope>
    <source>
        <strain evidence="2 3">OT-1</strain>
    </source>
</reference>
<dbReference type="SUPFAM" id="SSF53474">
    <property type="entry name" value="alpha/beta-Hydrolases"/>
    <property type="match status" value="1"/>
</dbReference>
<dbReference type="Pfam" id="PF02230">
    <property type="entry name" value="Abhydrolase_2"/>
    <property type="match status" value="1"/>
</dbReference>